<evidence type="ECO:0000256" key="1">
    <source>
        <dbReference type="SAM" id="Phobius"/>
    </source>
</evidence>
<evidence type="ECO:0000313" key="3">
    <source>
        <dbReference type="Proteomes" id="UP000199572"/>
    </source>
</evidence>
<gene>
    <name evidence="2" type="ORF">SAMN04488023_10789</name>
</gene>
<dbReference type="AlphaFoldDB" id="A0A1H9N7P5"/>
<proteinExistence type="predicted"/>
<keyword evidence="3" id="KW-1185">Reference proteome</keyword>
<name>A0A1H9N7P5_9SPHI</name>
<accession>A0A1H9N7P5</accession>
<dbReference type="STRING" id="390241.SAMN04488023_10789"/>
<organism evidence="2 3">
    <name type="scientific">Pedobacter rhizosphaerae</name>
    <dbReference type="NCBI Taxonomy" id="390241"/>
    <lineage>
        <taxon>Bacteria</taxon>
        <taxon>Pseudomonadati</taxon>
        <taxon>Bacteroidota</taxon>
        <taxon>Sphingobacteriia</taxon>
        <taxon>Sphingobacteriales</taxon>
        <taxon>Sphingobacteriaceae</taxon>
        <taxon>Pedobacter</taxon>
    </lineage>
</organism>
<sequence length="55" mass="6189">MVLGGVEVYYILLGCGCFGKYLYFSIKCKIISLTIINQIKLFVVVVIRILGNFVL</sequence>
<keyword evidence="1" id="KW-1133">Transmembrane helix</keyword>
<keyword evidence="1" id="KW-0472">Membrane</keyword>
<protein>
    <submittedName>
        <fullName evidence="2">Uncharacterized protein</fullName>
    </submittedName>
</protein>
<reference evidence="2 3" key="1">
    <citation type="submission" date="2016-10" db="EMBL/GenBank/DDBJ databases">
        <authorList>
            <person name="de Groot N.N."/>
        </authorList>
    </citation>
    <scope>NUCLEOTIDE SEQUENCE [LARGE SCALE GENOMIC DNA]</scope>
    <source>
        <strain evidence="2 3">DSM 18610</strain>
    </source>
</reference>
<feature type="transmembrane region" description="Helical" evidence="1">
    <location>
        <begin position="30"/>
        <end position="50"/>
    </location>
</feature>
<dbReference type="EMBL" id="FOGG01000007">
    <property type="protein sequence ID" value="SER31918.1"/>
    <property type="molecule type" value="Genomic_DNA"/>
</dbReference>
<evidence type="ECO:0000313" key="2">
    <source>
        <dbReference type="EMBL" id="SER31918.1"/>
    </source>
</evidence>
<keyword evidence="1" id="KW-0812">Transmembrane</keyword>
<dbReference type="Proteomes" id="UP000199572">
    <property type="component" value="Unassembled WGS sequence"/>
</dbReference>
<feature type="transmembrane region" description="Helical" evidence="1">
    <location>
        <begin position="6"/>
        <end position="23"/>
    </location>
</feature>